<dbReference type="GO" id="GO:0015074">
    <property type="term" value="P:DNA integration"/>
    <property type="evidence" value="ECO:0007669"/>
    <property type="project" value="InterPro"/>
</dbReference>
<reference evidence="3 4" key="1">
    <citation type="submission" date="2020-12" db="EMBL/GenBank/DDBJ databases">
        <title>Concerted genomic and epigenomic changes stabilize Arabidopsis allopolyploids.</title>
        <authorList>
            <person name="Chen Z."/>
        </authorList>
    </citation>
    <scope>NUCLEOTIDE SEQUENCE [LARGE SCALE GENOMIC DNA]</scope>
    <source>
        <strain evidence="3">Allo738</strain>
        <tissue evidence="3">Leaf</tissue>
    </source>
</reference>
<dbReference type="Pfam" id="PF13976">
    <property type="entry name" value="gag_pre-integrs"/>
    <property type="match status" value="1"/>
</dbReference>
<dbReference type="Pfam" id="PF25597">
    <property type="entry name" value="SH3_retrovirus"/>
    <property type="match status" value="1"/>
</dbReference>
<evidence type="ECO:0000313" key="4">
    <source>
        <dbReference type="Proteomes" id="UP000694240"/>
    </source>
</evidence>
<dbReference type="InterPro" id="IPR054722">
    <property type="entry name" value="PolX-like_BBD"/>
</dbReference>
<name>A0A8T2BUH8_9BRAS</name>
<feature type="compositionally biased region" description="Polar residues" evidence="1">
    <location>
        <begin position="1013"/>
        <end position="1024"/>
    </location>
</feature>
<dbReference type="CDD" id="cd09272">
    <property type="entry name" value="RNase_HI_RT_Ty1"/>
    <property type="match status" value="1"/>
</dbReference>
<evidence type="ECO:0000256" key="1">
    <source>
        <dbReference type="SAM" id="MobiDB-lite"/>
    </source>
</evidence>
<dbReference type="PANTHER" id="PTHR11439:SF470">
    <property type="entry name" value="CYSTEINE-RICH RLK (RECEPTOR-LIKE PROTEIN KINASE) 8"/>
    <property type="match status" value="1"/>
</dbReference>
<feature type="domain" description="Integrase catalytic" evidence="2">
    <location>
        <begin position="664"/>
        <end position="827"/>
    </location>
</feature>
<dbReference type="PROSITE" id="PS50994">
    <property type="entry name" value="INTEGRASE"/>
    <property type="match status" value="1"/>
</dbReference>
<dbReference type="InterPro" id="IPR013103">
    <property type="entry name" value="RVT_2"/>
</dbReference>
<dbReference type="Pfam" id="PF07727">
    <property type="entry name" value="RVT_2"/>
    <property type="match status" value="1"/>
</dbReference>
<dbReference type="Proteomes" id="UP000694240">
    <property type="component" value="Chromosome 7"/>
</dbReference>
<feature type="region of interest" description="Disordered" evidence="1">
    <location>
        <begin position="955"/>
        <end position="1036"/>
    </location>
</feature>
<gene>
    <name evidence="3" type="ORF">ISN45_Aa02g023990</name>
</gene>
<dbReference type="PANTHER" id="PTHR11439">
    <property type="entry name" value="GAG-POL-RELATED RETROTRANSPOSON"/>
    <property type="match status" value="1"/>
</dbReference>
<accession>A0A8T2BUH8</accession>
<protein>
    <submittedName>
        <fullName evidence="3">Integrase catalytic core</fullName>
    </submittedName>
</protein>
<dbReference type="InterPro" id="IPR057670">
    <property type="entry name" value="SH3_retrovirus"/>
</dbReference>
<dbReference type="InterPro" id="IPR001584">
    <property type="entry name" value="Integrase_cat-core"/>
</dbReference>
<sequence length="1613" mass="180814">MGSNTIRPSFVDATNNFNPNLNPNLQSTDHYDNPFYLHNTDHAGLQLVADRLTSGADFPSWRRSVRMGLNVRNKLGFIDGTISKPPPNHRDSGSWSRCNDMVSTWLMNSVSKKIGQSLLFVTTAEGIWNNLMSRFKQDDAPRVYEIEQRLSSIQQGSLDISAYYTALITLWEEYKNYIEIPVCTCGRCECNAAVLWEKLQQRSRVTKFLMGLNEAYEQTRRHILMLKPIPSIEEAYNIVAQDERQRAVKPMLKTDNVAFQATSSFDENYSQYDQSEFVAAYNTYRPRGNRPLCTHCGKMGHTIQTCFQVHGYPPGYKVPNQGYQGNKNSYAPRVQTGNNPRPVFRPPTTFIPQQRTVANVFSGLMPTPMSAPATNGPMPYYPPPAMNAINLDVSKLTQEQAQSLINQLSSHAQVHVPETQAPIQQPTITESGIMAVQSSSGTVFNISSNLRYENNNLTYQHQCLSSLHSALPNDAWIIDSGATSHVCCDLSKFKEIFLVSGITVALPNGTSLPIHHTGTIQLSESLILYNVLHVPTFKFNLISVSTLLHDNDCSAHFYPTSCFLQECSRGWMIGSANLLHNLYILNLQSLKTPTNASIVNNFCGSLTADGTIWHQRLGHPSTAKLEQLSGTLSLAKSALSSHTHCHVCPLAKQKRLSFPFNNNVSSNPFDLIHLDIWGPFSVESIEGYKFFLTIVDDCTRVTWIYMLKNKSDVSNVFSTFIKLIFTQYQTKIKAIRSDNAPELKFNELVKENGMIHYFSCAYTPQQNSVVERKHQHLLNVARALLFQSKVPLIYWSDCVLTAAFLINRIPSVILGNITPYEKLLKKKPDYASLKSFGCLCYASTLQKDRNKFTPRAQPCVFLGYPSGYKGYKVLNLDSNAISITRNVIFHEHEFPFHNTEQYQHDFFANTILPNPTPYIADLPPVSPVTQNSASVHASDNMNQHTRLTEVFNSATPSESLPALSDDDINDAFSPHDNIDSNPSDNSLLHRESTVNTNHASSSRGETRKHKESTVTSKTSENSLPSERPKRQTKAPSYLSQYHCALAQISTPLPPNYTTPYPLSSVLDYKLFNPQYCSYILSYSMETEPKTFKQAIVSEKWKGALNEELQAMEQNKTWSITSLPPGKNVVGCKWVFTIKYNSDGTIERYKARLVAKGFTQQEGVDFNETFSPVAKLTSVKLMLGLAAKEGWELTQMDVSNAFLHSTLDEEIYMSLPQGYTPGTSESLPPNPVCRLHKSIYGLKQASRQWNQLFTSVLLKDGFIQSKSDTTLFVKFTATSFIALLVYVDDIAIASNNAEDLAALKAVLAKAFKIKDLGPLRFFLGLEIARTSKGISVCQRKYTLDLLQDAGLLACKPSTVPMDPYVALSKDTGIPLVSPTPYRELIGRLLYLTITRPDITYAVHTLSQFIQFPTDVHMQAAQRILKYLKGSPGQGLFYSAHTDMCLNAFADADWGTCPDSRRSVSGICVYLGTSLISWKAKKQQVASRSSTEAEYRSLADVTREILWIQQLLKDFRVTVTATAKVFCDNKSAIYIATNPVFHERTKHIEIDCHTTRDQIKLGNLKLLHVTSENQLADILTKPLHNRIFHSLLKRMSLSNLYNPSLGQDSKVCGGV</sequence>
<evidence type="ECO:0000313" key="3">
    <source>
        <dbReference type="EMBL" id="KAG7587171.1"/>
    </source>
</evidence>
<feature type="compositionally biased region" description="Polar residues" evidence="1">
    <location>
        <begin position="993"/>
        <end position="1003"/>
    </location>
</feature>
<dbReference type="Pfam" id="PF22936">
    <property type="entry name" value="Pol_BBD"/>
    <property type="match status" value="1"/>
</dbReference>
<evidence type="ECO:0000259" key="2">
    <source>
        <dbReference type="PROSITE" id="PS50994"/>
    </source>
</evidence>
<comment type="caution">
    <text evidence="3">The sequence shown here is derived from an EMBL/GenBank/DDBJ whole genome shotgun (WGS) entry which is preliminary data.</text>
</comment>
<dbReference type="EMBL" id="JAEFBK010000007">
    <property type="protein sequence ID" value="KAG7587171.1"/>
    <property type="molecule type" value="Genomic_DNA"/>
</dbReference>
<dbReference type="InterPro" id="IPR029472">
    <property type="entry name" value="Copia-like_N"/>
</dbReference>
<dbReference type="InterPro" id="IPR025724">
    <property type="entry name" value="GAG-pre-integrase_dom"/>
</dbReference>
<keyword evidence="4" id="KW-1185">Reference proteome</keyword>
<organism evidence="3 4">
    <name type="scientific">Arabidopsis thaliana x Arabidopsis arenosa</name>
    <dbReference type="NCBI Taxonomy" id="1240361"/>
    <lineage>
        <taxon>Eukaryota</taxon>
        <taxon>Viridiplantae</taxon>
        <taxon>Streptophyta</taxon>
        <taxon>Embryophyta</taxon>
        <taxon>Tracheophyta</taxon>
        <taxon>Spermatophyta</taxon>
        <taxon>Magnoliopsida</taxon>
        <taxon>eudicotyledons</taxon>
        <taxon>Gunneridae</taxon>
        <taxon>Pentapetalae</taxon>
        <taxon>rosids</taxon>
        <taxon>malvids</taxon>
        <taxon>Brassicales</taxon>
        <taxon>Brassicaceae</taxon>
        <taxon>Camelineae</taxon>
        <taxon>Arabidopsis</taxon>
    </lineage>
</organism>
<dbReference type="Pfam" id="PF14244">
    <property type="entry name" value="Retrotran_gag_3"/>
    <property type="match status" value="1"/>
</dbReference>
<proteinExistence type="predicted"/>
<dbReference type="Pfam" id="PF00665">
    <property type="entry name" value="rve"/>
    <property type="match status" value="1"/>
</dbReference>